<evidence type="ECO:0000313" key="2">
    <source>
        <dbReference type="EMBL" id="KFX70916.1"/>
    </source>
</evidence>
<reference evidence="2 3" key="1">
    <citation type="journal article" date="2014" name="Genome Announc.">
        <title>Draft Genome Sequence of Petroleum Oil-Degrading Marine Bacterium Pseudomonas taeanensis Strain MS-3, Isolated from a Crude Oil-Contaminated Seashore.</title>
        <authorList>
            <person name="Lee S.Y."/>
            <person name="Kim S.H."/>
            <person name="Lee D.G."/>
            <person name="Shin S."/>
            <person name="Yun S.H."/>
            <person name="Choi C.W."/>
            <person name="Chung Y.H."/>
            <person name="Choi J.S."/>
            <person name="Kahng H.Y."/>
            <person name="Kim S.I."/>
        </authorList>
    </citation>
    <scope>NUCLEOTIDE SEQUENCE [LARGE SCALE GENOMIC DNA]</scope>
    <source>
        <strain evidence="2 3">MS-3</strain>
    </source>
</reference>
<name>A0A0A1YPD6_9PSED</name>
<protein>
    <submittedName>
        <fullName evidence="2">Cardiolipin synthetase</fullName>
    </submittedName>
</protein>
<dbReference type="eggNOG" id="COG3219">
    <property type="taxonomic scope" value="Bacteria"/>
</dbReference>
<dbReference type="Pfam" id="PF09836">
    <property type="entry name" value="DUF2063"/>
    <property type="match status" value="1"/>
</dbReference>
<dbReference type="STRING" id="1395571.TMS3_0102930"/>
<feature type="domain" description="Putative DNA-binding" evidence="1">
    <location>
        <begin position="6"/>
        <end position="101"/>
    </location>
</feature>
<dbReference type="Gene3D" id="1.10.150.690">
    <property type="entry name" value="DUF2063"/>
    <property type="match status" value="1"/>
</dbReference>
<dbReference type="OrthoDB" id="343356at2"/>
<dbReference type="RefSeq" id="WP_025163738.1">
    <property type="nucleotide sequence ID" value="NZ_AWSQ01000001.1"/>
</dbReference>
<comment type="caution">
    <text evidence="2">The sequence shown here is derived from an EMBL/GenBank/DDBJ whole genome shotgun (WGS) entry which is preliminary data.</text>
</comment>
<organism evidence="2 3">
    <name type="scientific">Pseudomonas taeanensis MS-3</name>
    <dbReference type="NCBI Taxonomy" id="1395571"/>
    <lineage>
        <taxon>Bacteria</taxon>
        <taxon>Pseudomonadati</taxon>
        <taxon>Pseudomonadota</taxon>
        <taxon>Gammaproteobacteria</taxon>
        <taxon>Pseudomonadales</taxon>
        <taxon>Pseudomonadaceae</taxon>
        <taxon>Pseudomonas</taxon>
    </lineage>
</organism>
<dbReference type="Proteomes" id="UP000030063">
    <property type="component" value="Unassembled WGS sequence"/>
</dbReference>
<dbReference type="InterPro" id="IPR044922">
    <property type="entry name" value="DUF2063_N_sf"/>
</dbReference>
<dbReference type="EMBL" id="AWSQ01000001">
    <property type="protein sequence ID" value="KFX70916.1"/>
    <property type="molecule type" value="Genomic_DNA"/>
</dbReference>
<evidence type="ECO:0000313" key="3">
    <source>
        <dbReference type="Proteomes" id="UP000030063"/>
    </source>
</evidence>
<dbReference type="InterPro" id="IPR018640">
    <property type="entry name" value="DUF2063"/>
</dbReference>
<proteinExistence type="predicted"/>
<gene>
    <name evidence="2" type="ORF">TMS3_0102930</name>
</gene>
<keyword evidence="3" id="KW-1185">Reference proteome</keyword>
<accession>A0A0A1YPD6</accession>
<dbReference type="AlphaFoldDB" id="A0A0A1YPD6"/>
<sequence>MQLNDWQREIEAYLLGQEPTPNPALRASLLSSPALSAEDGLAIYHNAYRARLLEAVRDDYHAVHGWLGDEEFDALAGAYIEAHPSQHFSLRWLGARLAEFIEGYLVAEQSAPLSELARLEWAFTLAFDAPEGVPLSLQQMASLPAEDWPTLQVRLLPSVQWQSCRYNSVAIWRALKDDTAFPGSVLLEQTQVCLIWRQGLISRYRSLSHAEATALQGMAVDGWSFADLCAQLSELGDNAPLQAATWLRQWLSDGLLQRYGI</sequence>
<evidence type="ECO:0000259" key="1">
    <source>
        <dbReference type="Pfam" id="PF09836"/>
    </source>
</evidence>